<proteinExistence type="predicted"/>
<dbReference type="SUPFAM" id="SSF51126">
    <property type="entry name" value="Pectin lyase-like"/>
    <property type="match status" value="1"/>
</dbReference>
<dbReference type="EMBL" id="JABXXR010000007">
    <property type="protein sequence ID" value="NVN39345.1"/>
    <property type="molecule type" value="Genomic_DNA"/>
</dbReference>
<gene>
    <name evidence="2" type="ORF">HUK82_02030</name>
</gene>
<name>A0A850P3V3_9PROT</name>
<dbReference type="RefSeq" id="WP_176612364.1">
    <property type="nucleotide sequence ID" value="NZ_JABXXR010000007.1"/>
</dbReference>
<dbReference type="AlphaFoldDB" id="A0A850P3V3"/>
<comment type="caution">
    <text evidence="2">The sequence shown here is derived from an EMBL/GenBank/DDBJ whole genome shotgun (WGS) entry which is preliminary data.</text>
</comment>
<keyword evidence="1" id="KW-0732">Signal</keyword>
<dbReference type="Gene3D" id="2.160.20.10">
    <property type="entry name" value="Single-stranded right-handed beta-helix, Pectin lyase-like"/>
    <property type="match status" value="1"/>
</dbReference>
<organism evidence="2 3">
    <name type="scientific">Ameyamaea chiangmaiensis</name>
    <dbReference type="NCBI Taxonomy" id="442969"/>
    <lineage>
        <taxon>Bacteria</taxon>
        <taxon>Pseudomonadati</taxon>
        <taxon>Pseudomonadota</taxon>
        <taxon>Alphaproteobacteria</taxon>
        <taxon>Acetobacterales</taxon>
        <taxon>Acetobacteraceae</taxon>
        <taxon>Ameyamaea</taxon>
    </lineage>
</organism>
<evidence type="ECO:0000313" key="3">
    <source>
        <dbReference type="Proteomes" id="UP000585665"/>
    </source>
</evidence>
<dbReference type="Proteomes" id="UP000585665">
    <property type="component" value="Unassembled WGS sequence"/>
</dbReference>
<keyword evidence="3" id="KW-1185">Reference proteome</keyword>
<evidence type="ECO:0008006" key="4">
    <source>
        <dbReference type="Google" id="ProtNLM"/>
    </source>
</evidence>
<dbReference type="InterPro" id="IPR012334">
    <property type="entry name" value="Pectin_lyas_fold"/>
</dbReference>
<sequence>MKRIFFLIALLFPVMSWAQSIPQMDRRVTLDGPTGLNWALSTKADANNGKLTNATIDAASTIGGTAASTIATNANCITTAMCILSPIIKYSPGWIGNVARSLEARLTDTVSLKDFGATGAESTTEDDTPYLQAALTLVCKISGHGGYVFIPAGHYYIAASSGETVPCEGVHVGGAGVRATILHVTGSGSAPIFNFNAPVETGDRYFYQGELDHLSIWGANTSSQTGYAVSVTQCYGCQVHNIETNFMLHSVNVYAGADIGIYHSQFNETLLGGVAINITGSDSGCSANVGGCATRADVIKLSDLNVSAALNSTINTPPAVALHIGDFVQTVWMDRLVFNQVSTGVQVDCYNSSQIGTCPGFIYGSRVEVESNNTNGVANAVGCISVDNASEVEFYSPQCYGSTPSNNLIVFNSSRFQSAMFKVFGGKIEKANQACVVSRVSDLVWSGSTIANCGNTDATSAYAIQLFAATNMDGSGANISNMAFCSVGAGNTDGDANTMSGLYIGVGVRYVTLGTSTARGCSGLYAIDTANTDQTTYNLTGGNVVPH</sequence>
<reference evidence="2 3" key="1">
    <citation type="submission" date="2020-06" db="EMBL/GenBank/DDBJ databases">
        <title>Description of novel acetic acid bacteria.</title>
        <authorList>
            <person name="Sombolestani A."/>
        </authorList>
    </citation>
    <scope>NUCLEOTIDE SEQUENCE [LARGE SCALE GENOMIC DNA]</scope>
    <source>
        <strain evidence="2 3">LMG 27010</strain>
    </source>
</reference>
<protein>
    <recommendedName>
        <fullName evidence="4">Pectate lyase superfamily protein domain-containing protein</fullName>
    </recommendedName>
</protein>
<accession>A0A850P3V3</accession>
<evidence type="ECO:0000313" key="2">
    <source>
        <dbReference type="EMBL" id="NVN39345.1"/>
    </source>
</evidence>
<feature type="signal peptide" evidence="1">
    <location>
        <begin position="1"/>
        <end position="18"/>
    </location>
</feature>
<evidence type="ECO:0000256" key="1">
    <source>
        <dbReference type="SAM" id="SignalP"/>
    </source>
</evidence>
<dbReference type="InterPro" id="IPR011050">
    <property type="entry name" value="Pectin_lyase_fold/virulence"/>
</dbReference>
<feature type="chain" id="PRO_5032697978" description="Pectate lyase superfamily protein domain-containing protein" evidence="1">
    <location>
        <begin position="19"/>
        <end position="547"/>
    </location>
</feature>